<evidence type="ECO:0000313" key="2">
    <source>
        <dbReference type="Proteomes" id="UP001530400"/>
    </source>
</evidence>
<name>A0ABD3MP54_9STRA</name>
<dbReference type="Proteomes" id="UP001530400">
    <property type="component" value="Unassembled WGS sequence"/>
</dbReference>
<gene>
    <name evidence="1" type="ORF">ACHAWO_011529</name>
</gene>
<organism evidence="1 2">
    <name type="scientific">Cyclotella atomus</name>
    <dbReference type="NCBI Taxonomy" id="382360"/>
    <lineage>
        <taxon>Eukaryota</taxon>
        <taxon>Sar</taxon>
        <taxon>Stramenopiles</taxon>
        <taxon>Ochrophyta</taxon>
        <taxon>Bacillariophyta</taxon>
        <taxon>Coscinodiscophyceae</taxon>
        <taxon>Thalassiosirophycidae</taxon>
        <taxon>Stephanodiscales</taxon>
        <taxon>Stephanodiscaceae</taxon>
        <taxon>Cyclotella</taxon>
    </lineage>
</organism>
<keyword evidence="2" id="KW-1185">Reference proteome</keyword>
<evidence type="ECO:0000313" key="1">
    <source>
        <dbReference type="EMBL" id="KAL3765447.1"/>
    </source>
</evidence>
<dbReference type="AlphaFoldDB" id="A0ABD3MP54"/>
<dbReference type="PANTHER" id="PTHR33683:SF46">
    <property type="entry name" value="SUSHI DOMAIN-CONTAINING PROTEIN"/>
    <property type="match status" value="1"/>
</dbReference>
<sequence length="637" mass="70193">MNASTSLPSCNHVLSTPPPSLASSASNQFNSSFISSYGILFTLADDPMQSFANSTSQDITVTSLGFYLDNSKLFGYLSALSAQANETISYQVYTLNGYYADPVRRGAELGTNAYNGGGLPIDYDYRGNFSYWTMIANGTFGIDDLIDAGHLGNVSYYTIPVDEFEPVHIPSDYEINRNNGSGDPDGSVISFYLTLQEVGALYRESLENWESLNDPQQLLYCGKQFTTLIDLEYGQIPSNCDVNQQQNLPILQIGEGVASHPFYSTPYFYTPRKFVGSIFVESNDCPTESPTVSSTDIPSSSSINSSQLSLAPSASSMDSSDAYIDAILNGCHRYISTDENYSNFSNETVTSYGIVFPVQTNAGDDDGILITSLGFHIDFSQFTPNLENEESAIEIDYQVYTLIDGGYYADPNRVTSDKTPQDYDYRGNFTYWKVVASGTISESFLSFYSSNENDKADFYQIPWDRFQPTYIPPNGGVQSFYLTLNSGSLVLRELVQKQSIGKIQKDDNYQRNYEGLAPPPILLIGEGVIGYPFNTMPFLYTAKQFVGKLYYEIECPSESPSSYPTTLPSVSLKPSSIPSFEPSMMPTPDPSESPSIQPSISMMPHSVVETPKSTSAMMQVCSTLLMIGFGSLVLSMR</sequence>
<dbReference type="PANTHER" id="PTHR33683">
    <property type="entry name" value="1, PUTATIVE-RELATED"/>
    <property type="match status" value="1"/>
</dbReference>
<reference evidence="1 2" key="1">
    <citation type="submission" date="2024-10" db="EMBL/GenBank/DDBJ databases">
        <title>Updated reference genomes for cyclostephanoid diatoms.</title>
        <authorList>
            <person name="Roberts W.R."/>
            <person name="Alverson A.J."/>
        </authorList>
    </citation>
    <scope>NUCLEOTIDE SEQUENCE [LARGE SCALE GENOMIC DNA]</scope>
    <source>
        <strain evidence="1 2">AJA010-31</strain>
    </source>
</reference>
<protein>
    <submittedName>
        <fullName evidence="1">Uncharacterized protein</fullName>
    </submittedName>
</protein>
<dbReference type="EMBL" id="JALLPJ020001402">
    <property type="protein sequence ID" value="KAL3765447.1"/>
    <property type="molecule type" value="Genomic_DNA"/>
</dbReference>
<proteinExistence type="predicted"/>
<comment type="caution">
    <text evidence="1">The sequence shown here is derived from an EMBL/GenBank/DDBJ whole genome shotgun (WGS) entry which is preliminary data.</text>
</comment>
<accession>A0ABD3MP54</accession>